<gene>
    <name evidence="1" type="ORF">g.1567</name>
</gene>
<sequence>MGLTWGKFSPEKLSKILLLASNADNESDAAVFTVHSFDTGPEEKYEGLKKSVEADKVYLEELMKAWTEIGYRDKKLFLRVRKTLKNIEKLKRFDSEDITTKIREIVDVFDYIDDYRQELVAFLIKNK</sequence>
<proteinExistence type="predicted"/>
<reference evidence="1" key="1">
    <citation type="submission" date="2015-12" db="EMBL/GenBank/DDBJ databases">
        <title>De novo transcriptome assembly of four potential Pierce s Disease insect vectors from Arizona vineyards.</title>
        <authorList>
            <person name="Tassone E.E."/>
        </authorList>
    </citation>
    <scope>NUCLEOTIDE SEQUENCE</scope>
</reference>
<name>A0A1B6CQI2_9HEMI</name>
<organism evidence="1">
    <name type="scientific">Clastoptera arizonana</name>
    <name type="common">Arizona spittle bug</name>
    <dbReference type="NCBI Taxonomy" id="38151"/>
    <lineage>
        <taxon>Eukaryota</taxon>
        <taxon>Metazoa</taxon>
        <taxon>Ecdysozoa</taxon>
        <taxon>Arthropoda</taxon>
        <taxon>Hexapoda</taxon>
        <taxon>Insecta</taxon>
        <taxon>Pterygota</taxon>
        <taxon>Neoptera</taxon>
        <taxon>Paraneoptera</taxon>
        <taxon>Hemiptera</taxon>
        <taxon>Auchenorrhyncha</taxon>
        <taxon>Cercopoidea</taxon>
        <taxon>Clastopteridae</taxon>
        <taxon>Clastoptera</taxon>
    </lineage>
</organism>
<accession>A0A1B6CQI2</accession>
<dbReference type="AlphaFoldDB" id="A0A1B6CQI2"/>
<dbReference type="EMBL" id="GEDC01021674">
    <property type="protein sequence ID" value="JAS15624.1"/>
    <property type="molecule type" value="Transcribed_RNA"/>
</dbReference>
<protein>
    <submittedName>
        <fullName evidence="1">Uncharacterized protein</fullName>
    </submittedName>
</protein>
<evidence type="ECO:0000313" key="1">
    <source>
        <dbReference type="EMBL" id="JAS15624.1"/>
    </source>
</evidence>